<evidence type="ECO:0000313" key="3">
    <source>
        <dbReference type="Proteomes" id="UP001284601"/>
    </source>
</evidence>
<evidence type="ECO:0000256" key="1">
    <source>
        <dbReference type="SAM" id="SignalP"/>
    </source>
</evidence>
<dbReference type="InterPro" id="IPR014917">
    <property type="entry name" value="DUF1800"/>
</dbReference>
<keyword evidence="3" id="KW-1185">Reference proteome</keyword>
<dbReference type="Pfam" id="PF08811">
    <property type="entry name" value="DUF1800"/>
    <property type="match status" value="1"/>
</dbReference>
<evidence type="ECO:0000313" key="2">
    <source>
        <dbReference type="EMBL" id="MDW5593781.1"/>
    </source>
</evidence>
<reference evidence="3" key="1">
    <citation type="submission" date="2023-07" db="EMBL/GenBank/DDBJ databases">
        <title>Conexibacter stalactiti sp. nov., isolated from stalactites in a lava cave and emended description of the genus Conexibacter.</title>
        <authorList>
            <person name="Lee S.D."/>
        </authorList>
    </citation>
    <scope>NUCLEOTIDE SEQUENCE [LARGE SCALE GENOMIC DNA]</scope>
    <source>
        <strain evidence="3">KCTC 39840</strain>
    </source>
</reference>
<gene>
    <name evidence="2" type="ORF">R7226_05515</name>
</gene>
<dbReference type="Proteomes" id="UP001284601">
    <property type="component" value="Unassembled WGS sequence"/>
</dbReference>
<name>A0ABU4HKD0_9ACTN</name>
<dbReference type="RefSeq" id="WP_318596038.1">
    <property type="nucleotide sequence ID" value="NZ_JAWSTH010000008.1"/>
</dbReference>
<proteinExistence type="predicted"/>
<keyword evidence="1" id="KW-0732">Signal</keyword>
<feature type="signal peptide" evidence="1">
    <location>
        <begin position="1"/>
        <end position="19"/>
    </location>
</feature>
<protein>
    <submittedName>
        <fullName evidence="2">DUF1800 domain-containing protein</fullName>
    </submittedName>
</protein>
<feature type="chain" id="PRO_5046551090" evidence="1">
    <location>
        <begin position="20"/>
        <end position="472"/>
    </location>
</feature>
<comment type="caution">
    <text evidence="2">The sequence shown here is derived from an EMBL/GenBank/DDBJ whole genome shotgun (WGS) entry which is preliminary data.</text>
</comment>
<sequence>MARRRAIPGRIRAAAPAIAAPAATSAPVAVASAAWTEAHVHRLFWRAGFGATAAEARAWSARGKRATIDWIVDGPPGGTRLRGRAPHIDGRKLDPVNEWGHDVLWWLDRMVRSNRPLVEKMTLFWHDHFATAEQDTPLMLRQNRLFRSHALGAFRPLLRGVTRDPAMQLFLSLADSTKDHPNENYARELMELFTLGKGYSERDVREASRALTGFRTKWGNRGMEWIRYVPEEHDGGVKRILGKRGRFGVDDVLDIVCDHPRHAPFLVTKLWQFFVATPPSNATVRRLAATYRRSGLRIKPVVRQILEHPALYARLHQPDMVKAPVVFVAGALRTSGATIAHDYPTWMLSTMGQQLFYPPSVAGWDWGTRWMSSNAMRQRFVIGNYLVNYGPARVDKGAYKASLEPDRAFAIAHAAVGSPPVSEATRATLIRLASRWFDDLPKSWRDDADWRAESLQRTLRHLLLAGPEAQLC</sequence>
<dbReference type="EMBL" id="JAWSTH010000008">
    <property type="protein sequence ID" value="MDW5593781.1"/>
    <property type="molecule type" value="Genomic_DNA"/>
</dbReference>
<organism evidence="2 3">
    <name type="scientific">Conexibacter stalactiti</name>
    <dbReference type="NCBI Taxonomy" id="1940611"/>
    <lineage>
        <taxon>Bacteria</taxon>
        <taxon>Bacillati</taxon>
        <taxon>Actinomycetota</taxon>
        <taxon>Thermoleophilia</taxon>
        <taxon>Solirubrobacterales</taxon>
        <taxon>Conexibacteraceae</taxon>
        <taxon>Conexibacter</taxon>
    </lineage>
</organism>
<accession>A0ABU4HKD0</accession>
<reference evidence="2 3" key="2">
    <citation type="submission" date="2023-10" db="EMBL/GenBank/DDBJ databases">
        <authorList>
            <person name="Han X.F."/>
        </authorList>
    </citation>
    <scope>NUCLEOTIDE SEQUENCE [LARGE SCALE GENOMIC DNA]</scope>
    <source>
        <strain evidence="2 3">KCTC 39840</strain>
    </source>
</reference>